<dbReference type="EMBL" id="VSRR010025668">
    <property type="protein sequence ID" value="MPC67028.1"/>
    <property type="molecule type" value="Genomic_DNA"/>
</dbReference>
<organism evidence="1 2">
    <name type="scientific">Portunus trituberculatus</name>
    <name type="common">Swimming crab</name>
    <name type="synonym">Neptunus trituberculatus</name>
    <dbReference type="NCBI Taxonomy" id="210409"/>
    <lineage>
        <taxon>Eukaryota</taxon>
        <taxon>Metazoa</taxon>
        <taxon>Ecdysozoa</taxon>
        <taxon>Arthropoda</taxon>
        <taxon>Crustacea</taxon>
        <taxon>Multicrustacea</taxon>
        <taxon>Malacostraca</taxon>
        <taxon>Eumalacostraca</taxon>
        <taxon>Eucarida</taxon>
        <taxon>Decapoda</taxon>
        <taxon>Pleocyemata</taxon>
        <taxon>Brachyura</taxon>
        <taxon>Eubrachyura</taxon>
        <taxon>Portunoidea</taxon>
        <taxon>Portunidae</taxon>
        <taxon>Portuninae</taxon>
        <taxon>Portunus</taxon>
    </lineage>
</organism>
<keyword evidence="2" id="KW-1185">Reference proteome</keyword>
<dbReference type="Proteomes" id="UP000324222">
    <property type="component" value="Unassembled WGS sequence"/>
</dbReference>
<dbReference type="OrthoDB" id="6363082at2759"/>
<name>A0A5B7HDP8_PORTR</name>
<evidence type="ECO:0000313" key="1">
    <source>
        <dbReference type="EMBL" id="MPC67028.1"/>
    </source>
</evidence>
<dbReference type="AlphaFoldDB" id="A0A5B7HDP8"/>
<sequence length="213" mass="24683">MIVNRSEDESNAVLRIGENELNHAREYKHLGIWVSPSGCEKTKNEKIDLVNQWVGRLGSAARMRASKYNVLRKVWKSVAVPSIMYGMDVIVWNENEIDKLEVGQNRIGRMALNVPMYERWYDGSLGGDLFRARAQCMDLNAKNYRWSESRSKVCQMCDMREDETVEHVMLECEKYERDRHEMMQLILTELGHNRDEKNGEHRKGMDGVAAGTV</sequence>
<proteinExistence type="predicted"/>
<protein>
    <recommendedName>
        <fullName evidence="3">Reverse transcriptase zinc-binding domain-containing protein</fullName>
    </recommendedName>
</protein>
<reference evidence="1 2" key="1">
    <citation type="submission" date="2019-05" db="EMBL/GenBank/DDBJ databases">
        <title>Another draft genome of Portunus trituberculatus and its Hox gene families provides insights of decapod evolution.</title>
        <authorList>
            <person name="Jeong J.-H."/>
            <person name="Song I."/>
            <person name="Kim S."/>
            <person name="Choi T."/>
            <person name="Kim D."/>
            <person name="Ryu S."/>
            <person name="Kim W."/>
        </authorList>
    </citation>
    <scope>NUCLEOTIDE SEQUENCE [LARGE SCALE GENOMIC DNA]</scope>
    <source>
        <tissue evidence="1">Muscle</tissue>
    </source>
</reference>
<evidence type="ECO:0008006" key="3">
    <source>
        <dbReference type="Google" id="ProtNLM"/>
    </source>
</evidence>
<accession>A0A5B7HDP8</accession>
<comment type="caution">
    <text evidence="1">The sequence shown here is derived from an EMBL/GenBank/DDBJ whole genome shotgun (WGS) entry which is preliminary data.</text>
</comment>
<gene>
    <name evidence="1" type="ORF">E2C01_061188</name>
</gene>
<evidence type="ECO:0000313" key="2">
    <source>
        <dbReference type="Proteomes" id="UP000324222"/>
    </source>
</evidence>